<dbReference type="RefSeq" id="WP_090264360.1">
    <property type="nucleotide sequence ID" value="NZ_FNDS01000007.1"/>
</dbReference>
<proteinExistence type="predicted"/>
<keyword evidence="2" id="KW-1185">Reference proteome</keyword>
<dbReference type="OrthoDB" id="6162173at2"/>
<dbReference type="InterPro" id="IPR024651">
    <property type="entry name" value="FAD-SLDH_ssu"/>
</dbReference>
<sequence>MSDPVALAPATSSPAFPLSRRRLLAVACAGAALGGLLLSPAGQAWAALTPQAEAELAIFMTLSQRLTGRSNLDPRIGQRLYQALAQRDSALGQSLGELQAHLGDAPQRWSERQQWLARQILSGWYLGKIGEGDQPAVVAYETALMFKAVDDVLLPRSYCVSAPALWSAQPVERGV</sequence>
<dbReference type="Pfam" id="PF12318">
    <property type="entry name" value="FAD-SLDH"/>
    <property type="match status" value="1"/>
</dbReference>
<dbReference type="STRING" id="428992.SAMN05216272_107149"/>
<dbReference type="PROSITE" id="PS51318">
    <property type="entry name" value="TAT"/>
    <property type="match status" value="1"/>
</dbReference>
<dbReference type="InterPro" id="IPR006311">
    <property type="entry name" value="TAT_signal"/>
</dbReference>
<protein>
    <submittedName>
        <fullName evidence="1">Membrane bound FAD containing D-sorbitol dehydrogenase</fullName>
    </submittedName>
</protein>
<accession>A0A1G8J4N7</accession>
<dbReference type="AlphaFoldDB" id="A0A1G8J4N7"/>
<gene>
    <name evidence="1" type="ORF">SAMN05216272_107149</name>
</gene>
<evidence type="ECO:0000313" key="2">
    <source>
        <dbReference type="Proteomes" id="UP000199636"/>
    </source>
</evidence>
<organism evidence="1 2">
    <name type="scientific">Pseudomonas panipatensis</name>
    <dbReference type="NCBI Taxonomy" id="428992"/>
    <lineage>
        <taxon>Bacteria</taxon>
        <taxon>Pseudomonadati</taxon>
        <taxon>Pseudomonadota</taxon>
        <taxon>Gammaproteobacteria</taxon>
        <taxon>Pseudomonadales</taxon>
        <taxon>Pseudomonadaceae</taxon>
        <taxon>Pseudomonas</taxon>
    </lineage>
</organism>
<evidence type="ECO:0000313" key="1">
    <source>
        <dbReference type="EMBL" id="SDI26176.1"/>
    </source>
</evidence>
<dbReference type="Proteomes" id="UP000199636">
    <property type="component" value="Unassembled WGS sequence"/>
</dbReference>
<name>A0A1G8J4N7_9PSED</name>
<dbReference type="EMBL" id="FNDS01000007">
    <property type="protein sequence ID" value="SDI26176.1"/>
    <property type="molecule type" value="Genomic_DNA"/>
</dbReference>
<reference evidence="2" key="1">
    <citation type="submission" date="2016-10" db="EMBL/GenBank/DDBJ databases">
        <authorList>
            <person name="Varghese N."/>
            <person name="Submissions S."/>
        </authorList>
    </citation>
    <scope>NUCLEOTIDE SEQUENCE [LARGE SCALE GENOMIC DNA]</scope>
    <source>
        <strain evidence="2">CCM 7469</strain>
    </source>
</reference>